<dbReference type="PANTHER" id="PTHR36166:SF1">
    <property type="entry name" value="SRPBCC DOMAIN-CONTAINING PROTEIN"/>
    <property type="match status" value="1"/>
</dbReference>
<keyword evidence="2" id="KW-1185">Reference proteome</keyword>
<reference evidence="1 2" key="1">
    <citation type="journal article" date="2016" name="Mol. Biol. Evol.">
        <title>Comparative Genomics of Early-Diverging Mushroom-Forming Fungi Provides Insights into the Origins of Lignocellulose Decay Capabilities.</title>
        <authorList>
            <person name="Nagy L.G."/>
            <person name="Riley R."/>
            <person name="Tritt A."/>
            <person name="Adam C."/>
            <person name="Daum C."/>
            <person name="Floudas D."/>
            <person name="Sun H."/>
            <person name="Yadav J.S."/>
            <person name="Pangilinan J."/>
            <person name="Larsson K.H."/>
            <person name="Matsuura K."/>
            <person name="Barry K."/>
            <person name="Labutti K."/>
            <person name="Kuo R."/>
            <person name="Ohm R.A."/>
            <person name="Bhattacharya S.S."/>
            <person name="Shirouzu T."/>
            <person name="Yoshinaga Y."/>
            <person name="Martin F.M."/>
            <person name="Grigoriev I.V."/>
            <person name="Hibbett D.S."/>
        </authorList>
    </citation>
    <scope>NUCLEOTIDE SEQUENCE [LARGE SCALE GENOMIC DNA]</scope>
    <source>
        <strain evidence="1 2">HHB12029</strain>
    </source>
</reference>
<dbReference type="STRING" id="1314781.A0A165FD91"/>
<dbReference type="Proteomes" id="UP000077266">
    <property type="component" value="Unassembled WGS sequence"/>
</dbReference>
<gene>
    <name evidence="1" type="ORF">EXIGLDRAFT_722251</name>
</gene>
<accession>A0A165FD91</accession>
<dbReference type="InParanoid" id="A0A165FD91"/>
<dbReference type="Gene3D" id="3.30.530.20">
    <property type="match status" value="1"/>
</dbReference>
<dbReference type="InterPro" id="IPR019587">
    <property type="entry name" value="Polyketide_cyclase/dehydratase"/>
</dbReference>
<dbReference type="OrthoDB" id="509124at2759"/>
<protein>
    <recommendedName>
        <fullName evidence="3">Coenzyme Q-binding protein COQ10 START domain-containing protein</fullName>
    </recommendedName>
</protein>
<dbReference type="Pfam" id="PF10604">
    <property type="entry name" value="Polyketide_cyc2"/>
    <property type="match status" value="1"/>
</dbReference>
<proteinExistence type="predicted"/>
<dbReference type="PANTHER" id="PTHR36166">
    <property type="entry name" value="CHROMOSOME 9, WHOLE GENOME SHOTGUN SEQUENCE"/>
    <property type="match status" value="1"/>
</dbReference>
<evidence type="ECO:0000313" key="2">
    <source>
        <dbReference type="Proteomes" id="UP000077266"/>
    </source>
</evidence>
<dbReference type="InterPro" id="IPR023393">
    <property type="entry name" value="START-like_dom_sf"/>
</dbReference>
<evidence type="ECO:0000313" key="1">
    <source>
        <dbReference type="EMBL" id="KZV88800.1"/>
    </source>
</evidence>
<sequence length="151" mass="17520">MPRIDTTTHISAPPHVVADIFFDFDSYPRWNPLIRSLTPHPTHPDLLLATLQMGPSYSPLLTEPRIVLRTPTELIWRGQILHPWFLSTEHRFFADEDDGGTIWVQSERFGGLVGWFFVLVFGRTVKRSFGRMNERLKELAETYKTVLGHFD</sequence>
<dbReference type="SUPFAM" id="SSF55961">
    <property type="entry name" value="Bet v1-like"/>
    <property type="match status" value="1"/>
</dbReference>
<organism evidence="1 2">
    <name type="scientific">Exidia glandulosa HHB12029</name>
    <dbReference type="NCBI Taxonomy" id="1314781"/>
    <lineage>
        <taxon>Eukaryota</taxon>
        <taxon>Fungi</taxon>
        <taxon>Dikarya</taxon>
        <taxon>Basidiomycota</taxon>
        <taxon>Agaricomycotina</taxon>
        <taxon>Agaricomycetes</taxon>
        <taxon>Auriculariales</taxon>
        <taxon>Exidiaceae</taxon>
        <taxon>Exidia</taxon>
    </lineage>
</organism>
<evidence type="ECO:0008006" key="3">
    <source>
        <dbReference type="Google" id="ProtNLM"/>
    </source>
</evidence>
<dbReference type="CDD" id="cd07822">
    <property type="entry name" value="SRPBCC_4"/>
    <property type="match status" value="1"/>
</dbReference>
<dbReference type="AlphaFoldDB" id="A0A165FD91"/>
<name>A0A165FD91_EXIGL</name>
<dbReference type="EMBL" id="KV426090">
    <property type="protein sequence ID" value="KZV88800.1"/>
    <property type="molecule type" value="Genomic_DNA"/>
</dbReference>